<evidence type="ECO:0000313" key="30">
    <source>
        <dbReference type="Proteomes" id="UP000034758"/>
    </source>
</evidence>
<feature type="domain" description="Helicase C-terminal" evidence="2">
    <location>
        <begin position="401"/>
        <end position="545"/>
    </location>
</feature>
<dbReference type="GO" id="GO:0005829">
    <property type="term" value="C:cytosol"/>
    <property type="evidence" value="ECO:0007669"/>
    <property type="project" value="TreeGrafter"/>
</dbReference>
<dbReference type="EMBL" id="JJQG01000148">
    <property type="protein sequence ID" value="KKH34846.1"/>
    <property type="molecule type" value="Genomic_DNA"/>
</dbReference>
<dbReference type="InterPro" id="IPR006935">
    <property type="entry name" value="Helicase/UvrB_N"/>
</dbReference>
<evidence type="ECO:0008006" key="35">
    <source>
        <dbReference type="Google" id="ProtNLM"/>
    </source>
</evidence>
<dbReference type="PROSITE" id="PS51192">
    <property type="entry name" value="HELICASE_ATP_BIND_1"/>
    <property type="match status" value="1"/>
</dbReference>
<feature type="domain" description="Helicase ATP-binding" evidence="1">
    <location>
        <begin position="160"/>
        <end position="330"/>
    </location>
</feature>
<dbReference type="EMBL" id="JJQO01000083">
    <property type="protein sequence ID" value="KKH67255.1"/>
    <property type="molecule type" value="Genomic_DNA"/>
</dbReference>
<dbReference type="Proteomes" id="UP000033885">
    <property type="component" value="Unassembled WGS sequence"/>
</dbReference>
<evidence type="ECO:0000313" key="7">
    <source>
        <dbReference type="EMBL" id="KKH54353.1"/>
    </source>
</evidence>
<evidence type="ECO:0000259" key="2">
    <source>
        <dbReference type="PROSITE" id="PS51194"/>
    </source>
</evidence>
<dbReference type="EMBL" id="JJQZ01000126">
    <property type="protein sequence ID" value="KKH93704.1"/>
    <property type="molecule type" value="Genomic_DNA"/>
</dbReference>
<dbReference type="GO" id="GO:0140097">
    <property type="term" value="F:catalytic activity, acting on DNA"/>
    <property type="evidence" value="ECO:0007669"/>
    <property type="project" value="UniProtKB-ARBA"/>
</dbReference>
<evidence type="ECO:0000313" key="31">
    <source>
        <dbReference type="Proteomes" id="UP000034842"/>
    </source>
</evidence>
<evidence type="ECO:0000313" key="6">
    <source>
        <dbReference type="EMBL" id="KKH50759.1"/>
    </source>
</evidence>
<dbReference type="PANTHER" id="PTHR47396:SF1">
    <property type="entry name" value="ATP-DEPENDENT HELICASE IRC3-RELATED"/>
    <property type="match status" value="1"/>
</dbReference>
<dbReference type="EMBL" id="JJQR01000151">
    <property type="protein sequence ID" value="KKH71463.1"/>
    <property type="molecule type" value="Genomic_DNA"/>
</dbReference>
<dbReference type="GO" id="GO:0003677">
    <property type="term" value="F:DNA binding"/>
    <property type="evidence" value="ECO:0007669"/>
    <property type="project" value="InterPro"/>
</dbReference>
<dbReference type="EMBL" id="JJQQ01000039">
    <property type="protein sequence ID" value="KKH69092.1"/>
    <property type="molecule type" value="Genomic_DNA"/>
</dbReference>
<dbReference type="RefSeq" id="WP_048041531.1">
    <property type="nucleotide sequence ID" value="NZ_JBLVWA010000191.1"/>
</dbReference>
<evidence type="ECO:0000313" key="28">
    <source>
        <dbReference type="Proteomes" id="UP000034668"/>
    </source>
</evidence>
<dbReference type="EMBL" id="JJQT01000060">
    <property type="protein sequence ID" value="KKH80999.1"/>
    <property type="molecule type" value="Genomic_DNA"/>
</dbReference>
<evidence type="ECO:0000313" key="22">
    <source>
        <dbReference type="Proteomes" id="UP000033933"/>
    </source>
</evidence>
<dbReference type="EMBL" id="JJOR01000158">
    <property type="protein sequence ID" value="KKF99584.1"/>
    <property type="molecule type" value="Genomic_DNA"/>
</dbReference>
<dbReference type="GO" id="GO:0005524">
    <property type="term" value="F:ATP binding"/>
    <property type="evidence" value="ECO:0007669"/>
    <property type="project" value="InterPro"/>
</dbReference>
<dbReference type="InterPro" id="IPR014001">
    <property type="entry name" value="Helicase_ATP-bd"/>
</dbReference>
<dbReference type="EMBL" id="JJQJ01000077">
    <property type="protein sequence ID" value="KKH50759.1"/>
    <property type="molecule type" value="Genomic_DNA"/>
</dbReference>
<dbReference type="Proteomes" id="UP000034668">
    <property type="component" value="Unassembled WGS sequence"/>
</dbReference>
<evidence type="ECO:0000313" key="32">
    <source>
        <dbReference type="Proteomes" id="UP000034872"/>
    </source>
</evidence>
<dbReference type="EMBL" id="JJQS01000027">
    <property type="protein sequence ID" value="KKH77450.1"/>
    <property type="molecule type" value="Genomic_DNA"/>
</dbReference>
<evidence type="ECO:0000259" key="1">
    <source>
        <dbReference type="PROSITE" id="PS51192"/>
    </source>
</evidence>
<evidence type="ECO:0000313" key="34">
    <source>
        <dbReference type="Proteomes" id="UP000034937"/>
    </source>
</evidence>
<dbReference type="Proteomes" id="UP000033814">
    <property type="component" value="Unassembled WGS sequence"/>
</dbReference>
<evidence type="ECO:0000313" key="10">
    <source>
        <dbReference type="EMBL" id="KKH71463.1"/>
    </source>
</evidence>
<dbReference type="EMBL" id="JJRB01000119">
    <property type="protein sequence ID" value="KKI01565.1"/>
    <property type="molecule type" value="Genomic_DNA"/>
</dbReference>
<comment type="caution">
    <text evidence="9">The sequence shown here is derived from an EMBL/GenBank/DDBJ whole genome shotgun (WGS) entry which is preliminary data.</text>
</comment>
<evidence type="ECO:0000313" key="17">
    <source>
        <dbReference type="EMBL" id="KKI01565.1"/>
    </source>
</evidence>
<protein>
    <recommendedName>
        <fullName evidence="35">DEAD/DEAH box helicase</fullName>
    </recommendedName>
</protein>
<evidence type="ECO:0000313" key="3">
    <source>
        <dbReference type="EMBL" id="KKF99584.1"/>
    </source>
</evidence>
<dbReference type="EMBL" id="JJQV01000031">
    <property type="protein sequence ID" value="KKH85465.1"/>
    <property type="molecule type" value="Genomic_DNA"/>
</dbReference>
<dbReference type="AlphaFoldDB" id="A0A0F8Q1Z2"/>
<dbReference type="Proteomes" id="UP000034142">
    <property type="component" value="Unassembled WGS sequence"/>
</dbReference>
<dbReference type="SUPFAM" id="SSF52540">
    <property type="entry name" value="P-loop containing nucleoside triphosphate hydrolases"/>
    <property type="match status" value="1"/>
</dbReference>
<reference evidence="19 20" key="1">
    <citation type="journal article" date="2015" name="ISME J.">
        <title>Genomic and phenotypic differentiation among Methanosarcina mazei populations from Columbia River sediment.</title>
        <authorList>
            <person name="Youngblut N.D."/>
            <person name="Wirth J.S."/>
            <person name="Henriksen J.R."/>
            <person name="Smith M."/>
            <person name="Simon H."/>
            <person name="Metcalf W.W."/>
            <person name="Whitaker R.J."/>
        </authorList>
    </citation>
    <scope>NUCLEOTIDE SEQUENCE [LARGE SCALE GENOMIC DNA]</scope>
    <source>
        <strain evidence="4 30">1.H.A.1A.1</strain>
        <strain evidence="5 23">1.H.A.1A.3</strain>
        <strain evidence="6 20">1.H.A.1A.6</strain>
        <strain evidence="7 26">1.H.A.2.3</strain>
        <strain evidence="8 29">1.H.A.2.7</strain>
        <strain evidence="9 22">1.H.M.0.1</strain>
        <strain evidence="10 33">1.H.M.1A.1</strain>
        <strain evidence="11 24">1.H.M.1A.2</strain>
        <strain evidence="12 31">1.H.M.1A.3</strain>
        <strain evidence="13 19">1.H.M.2.2</strain>
        <strain evidence="14 34">1.H.M.2.3</strain>
        <strain evidence="16 28">1.H.M.2.4</strain>
        <strain evidence="15 32">1.H.T.2.1</strain>
        <strain evidence="18 21">1.H.T.2.3</strain>
        <strain evidence="17 27">1.H.T.2.5</strain>
        <strain evidence="3 25">2.F.A.2.3</strain>
    </source>
</reference>
<evidence type="ECO:0000313" key="25">
    <source>
        <dbReference type="Proteomes" id="UP000034142"/>
    </source>
</evidence>
<evidence type="ECO:0000313" key="21">
    <source>
        <dbReference type="Proteomes" id="UP000033885"/>
    </source>
</evidence>
<dbReference type="Proteomes" id="UP000034872">
    <property type="component" value="Unassembled WGS sequence"/>
</dbReference>
<evidence type="ECO:0000313" key="19">
    <source>
        <dbReference type="Proteomes" id="UP000033814"/>
    </source>
</evidence>
<evidence type="ECO:0000313" key="26">
    <source>
        <dbReference type="Proteomes" id="UP000034232"/>
    </source>
</evidence>
<dbReference type="Gene3D" id="3.40.50.300">
    <property type="entry name" value="P-loop containing nucleotide triphosphate hydrolases"/>
    <property type="match status" value="2"/>
</dbReference>
<evidence type="ECO:0000313" key="24">
    <source>
        <dbReference type="Proteomes" id="UP000034040"/>
    </source>
</evidence>
<dbReference type="EMBL" id="JJQX01000027">
    <property type="protein sequence ID" value="KKH99117.1"/>
    <property type="molecule type" value="Genomic_DNA"/>
</dbReference>
<name>A0A0F8Q1Z2_METMZ</name>
<dbReference type="GO" id="GO:0120545">
    <property type="term" value="F:nucleic acid conformation isomerase activity"/>
    <property type="evidence" value="ECO:0007669"/>
    <property type="project" value="UniProtKB-ARBA"/>
</dbReference>
<dbReference type="Proteomes" id="UP000033933">
    <property type="component" value="Unassembled WGS sequence"/>
</dbReference>
<dbReference type="Proteomes" id="UP000034937">
    <property type="component" value="Unassembled WGS sequence"/>
</dbReference>
<gene>
    <name evidence="3" type="ORF">DU31_10210</name>
    <name evidence="5" type="ORF">DU50_11155</name>
    <name evidence="4" type="ORF">DU54_10160</name>
    <name evidence="8" type="ORF">DU75_21595</name>
    <name evidence="7" type="ORF">DU76_16765</name>
    <name evidence="11" type="ORF">DU77_17985</name>
    <name evidence="12" type="ORF">DU78_10945</name>
    <name evidence="16" type="ORF">DU79_11325</name>
    <name evidence="18" type="ORF">DU81_14270</name>
    <name evidence="13" type="ORF">DU82_04990</name>
    <name evidence="17" type="ORF">DU83_08360</name>
    <name evidence="15" type="ORF">DU84_04660</name>
    <name evidence="6" type="ORF">DU85_06860</name>
    <name evidence="10" type="ORF">DU86_11235</name>
    <name evidence="9" type="ORF">DU87_16320</name>
    <name evidence="14" type="ORF">DU88_04380</name>
</gene>
<dbReference type="InterPro" id="IPR001650">
    <property type="entry name" value="Helicase_C-like"/>
</dbReference>
<evidence type="ECO:0000313" key="18">
    <source>
        <dbReference type="EMBL" id="KKI02749.1"/>
    </source>
</evidence>
<dbReference type="InterPro" id="IPR027417">
    <property type="entry name" value="P-loop_NTPase"/>
</dbReference>
<evidence type="ECO:0000313" key="33">
    <source>
        <dbReference type="Proteomes" id="UP000034925"/>
    </source>
</evidence>
<evidence type="ECO:0000313" key="12">
    <source>
        <dbReference type="EMBL" id="KKH80999.1"/>
    </source>
</evidence>
<evidence type="ECO:0000313" key="23">
    <source>
        <dbReference type="Proteomes" id="UP000034021"/>
    </source>
</evidence>
<evidence type="ECO:0000313" key="20">
    <source>
        <dbReference type="Proteomes" id="UP000033864"/>
    </source>
</evidence>
<evidence type="ECO:0000313" key="15">
    <source>
        <dbReference type="EMBL" id="KKH93704.1"/>
    </source>
</evidence>
<dbReference type="InterPro" id="IPR050742">
    <property type="entry name" value="Helicase_Restrict-Modif_Enz"/>
</dbReference>
<dbReference type="SMART" id="SM00490">
    <property type="entry name" value="HELICc"/>
    <property type="match status" value="1"/>
</dbReference>
<dbReference type="EMBL" id="JJQW01000011">
    <property type="protein sequence ID" value="KKH91032.1"/>
    <property type="molecule type" value="Genomic_DNA"/>
</dbReference>
<dbReference type="EMBL" id="JJQM01000097">
    <property type="protein sequence ID" value="KKH54353.1"/>
    <property type="molecule type" value="Genomic_DNA"/>
</dbReference>
<evidence type="ECO:0000313" key="11">
    <source>
        <dbReference type="EMBL" id="KKH77450.1"/>
    </source>
</evidence>
<dbReference type="EMBL" id="JJRA01000097">
    <property type="protein sequence ID" value="KKI02749.1"/>
    <property type="molecule type" value="Genomic_DNA"/>
</dbReference>
<dbReference type="SMART" id="SM00487">
    <property type="entry name" value="DEXDc"/>
    <property type="match status" value="1"/>
</dbReference>
<evidence type="ECO:0000313" key="29">
    <source>
        <dbReference type="Proteomes" id="UP000034692"/>
    </source>
</evidence>
<evidence type="ECO:0000313" key="9">
    <source>
        <dbReference type="EMBL" id="KKH69092.1"/>
    </source>
</evidence>
<dbReference type="PANTHER" id="PTHR47396">
    <property type="entry name" value="TYPE I RESTRICTION ENZYME ECOKI R PROTEIN"/>
    <property type="match status" value="1"/>
</dbReference>
<organism evidence="9 22">
    <name type="scientific">Methanosarcina mazei</name>
    <name type="common">Methanosarcina frisia</name>
    <dbReference type="NCBI Taxonomy" id="2209"/>
    <lineage>
        <taxon>Archaea</taxon>
        <taxon>Methanobacteriati</taxon>
        <taxon>Methanobacteriota</taxon>
        <taxon>Stenosarchaea group</taxon>
        <taxon>Methanomicrobia</taxon>
        <taxon>Methanosarcinales</taxon>
        <taxon>Methanosarcinaceae</taxon>
        <taxon>Methanosarcina</taxon>
    </lineage>
</organism>
<dbReference type="Proteomes" id="UP000033864">
    <property type="component" value="Unassembled WGS sequence"/>
</dbReference>
<evidence type="ECO:0000313" key="4">
    <source>
        <dbReference type="EMBL" id="KKH34846.1"/>
    </source>
</evidence>
<dbReference type="PROSITE" id="PS51194">
    <property type="entry name" value="HELICASE_CTER"/>
    <property type="match status" value="1"/>
</dbReference>
<proteinExistence type="predicted"/>
<dbReference type="Pfam" id="PF00271">
    <property type="entry name" value="Helicase_C"/>
    <property type="match status" value="1"/>
</dbReference>
<dbReference type="EMBL" id="JJQH01000113">
    <property type="protein sequence ID" value="KKH39159.1"/>
    <property type="molecule type" value="Genomic_DNA"/>
</dbReference>
<dbReference type="Proteomes" id="UP000034232">
    <property type="component" value="Unassembled WGS sequence"/>
</dbReference>
<dbReference type="Proteomes" id="UP000034925">
    <property type="component" value="Unassembled WGS sequence"/>
</dbReference>
<dbReference type="Pfam" id="PF04851">
    <property type="entry name" value="ResIII"/>
    <property type="match status" value="1"/>
</dbReference>
<dbReference type="Proteomes" id="UP000034547">
    <property type="component" value="Unassembled WGS sequence"/>
</dbReference>
<evidence type="ECO:0000313" key="8">
    <source>
        <dbReference type="EMBL" id="KKH67255.1"/>
    </source>
</evidence>
<accession>A0A0F8Q1Z2</accession>
<dbReference type="PATRIC" id="fig|2209.51.peg.2418"/>
<evidence type="ECO:0000313" key="16">
    <source>
        <dbReference type="EMBL" id="KKH99117.1"/>
    </source>
</evidence>
<dbReference type="Proteomes" id="UP000034040">
    <property type="component" value="Unassembled WGS sequence"/>
</dbReference>
<dbReference type="Proteomes" id="UP000034692">
    <property type="component" value="Unassembled WGS sequence"/>
</dbReference>
<dbReference type="Proteomes" id="UP000034842">
    <property type="component" value="Unassembled WGS sequence"/>
</dbReference>
<evidence type="ECO:0000313" key="14">
    <source>
        <dbReference type="EMBL" id="KKH91032.1"/>
    </source>
</evidence>
<evidence type="ECO:0000313" key="27">
    <source>
        <dbReference type="Proteomes" id="UP000034547"/>
    </source>
</evidence>
<evidence type="ECO:0000313" key="5">
    <source>
        <dbReference type="EMBL" id="KKH39159.1"/>
    </source>
</evidence>
<evidence type="ECO:0000313" key="13">
    <source>
        <dbReference type="EMBL" id="KKH85465.1"/>
    </source>
</evidence>
<sequence length="545" mass="62719">MIDRFQIRELQELVGNDLLARLKIILPYVPNSGLDHPNDIYEREYLVKIFLSFSGQDILSKREFREQILCHISEKEIKYLADTLGINSKLDFKNLISKISGMEWGNNENSKKFLQFFKLPIDFLPSPKKELSNIESLNKPYVPFKILKDFQIRIFEKSMKKIENPVQRFIIQMPTGSGKTRTAMEIIAFQLNMNPGKSIMWIANSEELCEQAVECFKDVWSHIGNFDVDVIRAWGSNDLVIPTRSSFIVGGFSKLNSTFKKKRELAEKIRDDLVIVVIDEAHQVIAPTYKRVVETILESNYKSHLIGLTATPGRSDILCSETKDLTDFFSGEKIEIDSGEKTVFEYLRDKKVLSNIEKDPLITDIYYKLSEEDKKYIENYFDYPPGLLKKISQDDARNLEIIKKLKYECELNKKVIFFAGSIDQSKFICALLNFMEFGAEHVDGSTGKDRRRYIIEKFKQGQLNVICNFGVLTTGFDAPKTDVVFIARPTMSIVLYSQMVGRGLRGSAIGGTNTCKLIDVIDNIEKYGSPDRVYDYFEQYWGTNE</sequence>
<dbReference type="GO" id="GO:0016787">
    <property type="term" value="F:hydrolase activity"/>
    <property type="evidence" value="ECO:0007669"/>
    <property type="project" value="InterPro"/>
</dbReference>
<dbReference type="Proteomes" id="UP000034758">
    <property type="component" value="Unassembled WGS sequence"/>
</dbReference>
<dbReference type="Proteomes" id="UP000034021">
    <property type="component" value="Unassembled WGS sequence"/>
</dbReference>